<evidence type="ECO:0000256" key="1">
    <source>
        <dbReference type="ARBA" id="ARBA00022737"/>
    </source>
</evidence>
<dbReference type="SUPFAM" id="SSF48403">
    <property type="entry name" value="Ankyrin repeat"/>
    <property type="match status" value="1"/>
</dbReference>
<dbReference type="PROSITE" id="PS50088">
    <property type="entry name" value="ANK_REPEAT"/>
    <property type="match status" value="4"/>
</dbReference>
<feature type="repeat" description="ANK" evidence="3">
    <location>
        <begin position="196"/>
        <end position="233"/>
    </location>
</feature>
<organism evidence="6 7">
    <name type="scientific">Longivirga aurantiaca</name>
    <dbReference type="NCBI Taxonomy" id="1837743"/>
    <lineage>
        <taxon>Bacteria</taxon>
        <taxon>Bacillati</taxon>
        <taxon>Actinomycetota</taxon>
        <taxon>Actinomycetes</taxon>
        <taxon>Sporichthyales</taxon>
        <taxon>Sporichthyaceae</taxon>
        <taxon>Longivirga</taxon>
    </lineage>
</organism>
<keyword evidence="7" id="KW-1185">Reference proteome</keyword>
<dbReference type="RefSeq" id="WP_386767915.1">
    <property type="nucleotide sequence ID" value="NZ_JBHSTI010000008.1"/>
</dbReference>
<evidence type="ECO:0000256" key="2">
    <source>
        <dbReference type="ARBA" id="ARBA00023043"/>
    </source>
</evidence>
<dbReference type="Proteomes" id="UP001596138">
    <property type="component" value="Unassembled WGS sequence"/>
</dbReference>
<evidence type="ECO:0000313" key="6">
    <source>
        <dbReference type="EMBL" id="MFC6239120.1"/>
    </source>
</evidence>
<dbReference type="InterPro" id="IPR036770">
    <property type="entry name" value="Ankyrin_rpt-contain_sf"/>
</dbReference>
<evidence type="ECO:0000256" key="5">
    <source>
        <dbReference type="SAM" id="SignalP"/>
    </source>
</evidence>
<proteinExistence type="predicted"/>
<feature type="region of interest" description="Disordered" evidence="4">
    <location>
        <begin position="24"/>
        <end position="62"/>
    </location>
</feature>
<feature type="chain" id="PRO_5045810811" evidence="5">
    <location>
        <begin position="19"/>
        <end position="456"/>
    </location>
</feature>
<gene>
    <name evidence="6" type="ORF">ACFQGU_14650</name>
</gene>
<dbReference type="SMART" id="SM00248">
    <property type="entry name" value="ANK"/>
    <property type="match status" value="8"/>
</dbReference>
<dbReference type="Pfam" id="PF13637">
    <property type="entry name" value="Ank_4"/>
    <property type="match status" value="1"/>
</dbReference>
<comment type="caution">
    <text evidence="6">The sequence shown here is derived from an EMBL/GenBank/DDBJ whole genome shotgun (WGS) entry which is preliminary data.</text>
</comment>
<name>A0ABW1T494_9ACTN</name>
<keyword evidence="2 3" id="KW-0040">ANK repeat</keyword>
<accession>A0ABW1T494</accession>
<feature type="repeat" description="ANK" evidence="3">
    <location>
        <begin position="296"/>
        <end position="328"/>
    </location>
</feature>
<dbReference type="Pfam" id="PF12796">
    <property type="entry name" value="Ank_2"/>
    <property type="match status" value="2"/>
</dbReference>
<keyword evidence="1" id="KW-0677">Repeat</keyword>
<dbReference type="Gene3D" id="1.25.40.20">
    <property type="entry name" value="Ankyrin repeat-containing domain"/>
    <property type="match status" value="2"/>
</dbReference>
<dbReference type="PRINTS" id="PR01415">
    <property type="entry name" value="ANKYRIN"/>
</dbReference>
<dbReference type="InterPro" id="IPR051165">
    <property type="entry name" value="Multifunctional_ANK_Repeat"/>
</dbReference>
<dbReference type="EMBL" id="JBHSTI010000008">
    <property type="protein sequence ID" value="MFC6239120.1"/>
    <property type="molecule type" value="Genomic_DNA"/>
</dbReference>
<feature type="repeat" description="ANK" evidence="3">
    <location>
        <begin position="396"/>
        <end position="433"/>
    </location>
</feature>
<keyword evidence="5" id="KW-0732">Signal</keyword>
<reference evidence="7" key="1">
    <citation type="journal article" date="2019" name="Int. J. Syst. Evol. Microbiol.">
        <title>The Global Catalogue of Microorganisms (GCM) 10K type strain sequencing project: providing services to taxonomists for standard genome sequencing and annotation.</title>
        <authorList>
            <consortium name="The Broad Institute Genomics Platform"/>
            <consortium name="The Broad Institute Genome Sequencing Center for Infectious Disease"/>
            <person name="Wu L."/>
            <person name="Ma J."/>
        </authorList>
    </citation>
    <scope>NUCLEOTIDE SEQUENCE [LARGE SCALE GENOMIC DNA]</scope>
    <source>
        <strain evidence="7">CGMCC 4.7317</strain>
    </source>
</reference>
<evidence type="ECO:0000256" key="4">
    <source>
        <dbReference type="SAM" id="MobiDB-lite"/>
    </source>
</evidence>
<feature type="compositionally biased region" description="Low complexity" evidence="4">
    <location>
        <begin position="29"/>
        <end position="62"/>
    </location>
</feature>
<dbReference type="InterPro" id="IPR002110">
    <property type="entry name" value="Ankyrin_rpt"/>
</dbReference>
<feature type="repeat" description="ANK" evidence="3">
    <location>
        <begin position="95"/>
        <end position="127"/>
    </location>
</feature>
<dbReference type="PROSITE" id="PS50297">
    <property type="entry name" value="ANK_REP_REGION"/>
    <property type="match status" value="2"/>
</dbReference>
<protein>
    <submittedName>
        <fullName evidence="6">Ankyrin repeat domain-containing protein</fullName>
    </submittedName>
</protein>
<feature type="signal peptide" evidence="5">
    <location>
        <begin position="1"/>
        <end position="18"/>
    </location>
</feature>
<dbReference type="PANTHER" id="PTHR24123">
    <property type="entry name" value="ANKYRIN REPEAT-CONTAINING"/>
    <property type="match status" value="1"/>
</dbReference>
<dbReference type="PANTHER" id="PTHR24123:SF33">
    <property type="entry name" value="PROTEIN HOS4"/>
    <property type="match status" value="1"/>
</dbReference>
<dbReference type="PROSITE" id="PS51257">
    <property type="entry name" value="PROKAR_LIPOPROTEIN"/>
    <property type="match status" value="1"/>
</dbReference>
<evidence type="ECO:0000256" key="3">
    <source>
        <dbReference type="PROSITE-ProRule" id="PRU00023"/>
    </source>
</evidence>
<dbReference type="Pfam" id="PF00023">
    <property type="entry name" value="Ank"/>
    <property type="match status" value="1"/>
</dbReference>
<sequence>MRAPFLPLALAAAAVLLAGCSGTDPVDGASTPASSALPSSSDPAGTTSASPSPSSPRPTSAGADAALLEAARSGDVAGIRSALADGADVEAEDDLGRTALVRAAYGNHVEAARVLVRADADANHLDASTQSPYLIATSEVGDDPRLLDLLLAHGADVRAKDSYNGTGLIRAADRGFPVIVGRLLDAGVEIDHVNRLGWTALHEAVVLGDGSRRYQQVVQLLVDAGADPLLPTQRDGIRPRAHAQQRGYTRIDAILKEASVGLTANDRLLQHAGAGSVVAAEAALADGADLEARDSKGRTALLLAATEDRVPMAEMLVARGADVDALDGRHDTPFLVTGVTGSVAMLKALLPGRPDTTIRNRYGGVAVIPASERGHVEYVEAVLALTDIDVDHVNDLGWTALLEAVILGDGGPRHQAVVRALLAAGADRSIADRDGVTALEHAERRGQDAVAALLQG</sequence>
<evidence type="ECO:0000313" key="7">
    <source>
        <dbReference type="Proteomes" id="UP001596138"/>
    </source>
</evidence>